<sequence>MPSPLVVLLRNHQAGGRAALDLFDRAIAGQRARPYADGLRALRDECREDLDFNESVMRRLRVQASPVQVLGTRLTERVGRLKPNGRVVGRSPISDVVELEGLIAAVHVKVAGWQAAQAGEFLTAQESARLEELEARAHTQAERLTAMHAEVAADVLRGAGARG</sequence>
<gene>
    <name evidence="1" type="ORF">SAMN04488544_0464</name>
</gene>
<dbReference type="STRING" id="546874.SAMN04488544_0464"/>
<dbReference type="RefSeq" id="WP_091073058.1">
    <property type="nucleotide sequence ID" value="NZ_LT629799.1"/>
</dbReference>
<keyword evidence="2" id="KW-1185">Reference proteome</keyword>
<evidence type="ECO:0000313" key="1">
    <source>
        <dbReference type="EMBL" id="SDU81902.1"/>
    </source>
</evidence>
<proteinExistence type="predicted"/>
<dbReference type="EMBL" id="LT629799">
    <property type="protein sequence ID" value="SDU81902.1"/>
    <property type="molecule type" value="Genomic_DNA"/>
</dbReference>
<protein>
    <submittedName>
        <fullName evidence="1">Uncharacterized protein</fullName>
    </submittedName>
</protein>
<name>A0A1H2LM31_9ACTN</name>
<dbReference type="OrthoDB" id="5504890at2"/>
<organism evidence="1 2">
    <name type="scientific">Microlunatus sagamiharensis</name>
    <dbReference type="NCBI Taxonomy" id="546874"/>
    <lineage>
        <taxon>Bacteria</taxon>
        <taxon>Bacillati</taxon>
        <taxon>Actinomycetota</taxon>
        <taxon>Actinomycetes</taxon>
        <taxon>Propionibacteriales</taxon>
        <taxon>Propionibacteriaceae</taxon>
        <taxon>Microlunatus</taxon>
    </lineage>
</organism>
<dbReference type="Proteomes" id="UP000198825">
    <property type="component" value="Chromosome I"/>
</dbReference>
<evidence type="ECO:0000313" key="2">
    <source>
        <dbReference type="Proteomes" id="UP000198825"/>
    </source>
</evidence>
<reference evidence="2" key="1">
    <citation type="submission" date="2016-10" db="EMBL/GenBank/DDBJ databases">
        <authorList>
            <person name="Varghese N."/>
            <person name="Submissions S."/>
        </authorList>
    </citation>
    <scope>NUCLEOTIDE SEQUENCE [LARGE SCALE GENOMIC DNA]</scope>
    <source>
        <strain evidence="2">DSM 21743</strain>
    </source>
</reference>
<accession>A0A1H2LM31</accession>
<dbReference type="AlphaFoldDB" id="A0A1H2LM31"/>